<dbReference type="EMBL" id="CAJEWN010000070">
    <property type="protein sequence ID" value="CAD2158412.1"/>
    <property type="molecule type" value="Genomic_DNA"/>
</dbReference>
<sequence>MPNSTLHFLIRGRLELFLFYLFYQLKMFLALTTHISILINLNMQGKNFRKMFQRYILLTLMTIIWQ</sequence>
<keyword evidence="1" id="KW-0812">Transmembrane</keyword>
<evidence type="ECO:0000313" key="3">
    <source>
        <dbReference type="Proteomes" id="UP000580250"/>
    </source>
</evidence>
<evidence type="ECO:0000313" key="2">
    <source>
        <dbReference type="EMBL" id="CAD2158412.1"/>
    </source>
</evidence>
<comment type="caution">
    <text evidence="2">The sequence shown here is derived from an EMBL/GenBank/DDBJ whole genome shotgun (WGS) entry which is preliminary data.</text>
</comment>
<accession>A0A6V7UHK6</accession>
<evidence type="ECO:0000256" key="1">
    <source>
        <dbReference type="SAM" id="Phobius"/>
    </source>
</evidence>
<organism evidence="2 3">
    <name type="scientific">Meloidogyne enterolobii</name>
    <name type="common">Root-knot nematode worm</name>
    <name type="synonym">Meloidogyne mayaguensis</name>
    <dbReference type="NCBI Taxonomy" id="390850"/>
    <lineage>
        <taxon>Eukaryota</taxon>
        <taxon>Metazoa</taxon>
        <taxon>Ecdysozoa</taxon>
        <taxon>Nematoda</taxon>
        <taxon>Chromadorea</taxon>
        <taxon>Rhabditida</taxon>
        <taxon>Tylenchina</taxon>
        <taxon>Tylenchomorpha</taxon>
        <taxon>Tylenchoidea</taxon>
        <taxon>Meloidogynidae</taxon>
        <taxon>Meloidogyninae</taxon>
        <taxon>Meloidogyne</taxon>
    </lineage>
</organism>
<reference evidence="2 3" key="1">
    <citation type="submission" date="2020-08" db="EMBL/GenBank/DDBJ databases">
        <authorList>
            <person name="Koutsovoulos G."/>
            <person name="Danchin GJ E."/>
        </authorList>
    </citation>
    <scope>NUCLEOTIDE SEQUENCE [LARGE SCALE GENOMIC DNA]</scope>
</reference>
<proteinExistence type="predicted"/>
<gene>
    <name evidence="2" type="ORF">MENT_LOCUS13162</name>
</gene>
<feature type="transmembrane region" description="Helical" evidence="1">
    <location>
        <begin position="20"/>
        <end position="41"/>
    </location>
</feature>
<protein>
    <submittedName>
        <fullName evidence="2">Uncharacterized protein</fullName>
    </submittedName>
</protein>
<keyword evidence="1" id="KW-1133">Transmembrane helix</keyword>
<dbReference type="Proteomes" id="UP000580250">
    <property type="component" value="Unassembled WGS sequence"/>
</dbReference>
<dbReference type="AlphaFoldDB" id="A0A6V7UHK6"/>
<name>A0A6V7UHK6_MELEN</name>
<keyword evidence="1" id="KW-0472">Membrane</keyword>